<evidence type="ECO:0000313" key="2">
    <source>
        <dbReference type="Proteomes" id="UP000641853"/>
    </source>
</evidence>
<dbReference type="Proteomes" id="UP000641853">
    <property type="component" value="Unassembled WGS sequence"/>
</dbReference>
<accession>A0A8H6V7A2</accession>
<name>A0A8H6V7A2_9EURO</name>
<dbReference type="EMBL" id="JACBAG010001809">
    <property type="protein sequence ID" value="KAF7181558.1"/>
    <property type="molecule type" value="Genomic_DNA"/>
</dbReference>
<proteinExistence type="predicted"/>
<evidence type="ECO:0000313" key="1">
    <source>
        <dbReference type="EMBL" id="KAF7181558.1"/>
    </source>
</evidence>
<comment type="caution">
    <text evidence="1">The sequence shown here is derived from an EMBL/GenBank/DDBJ whole genome shotgun (WGS) entry which is preliminary data.</text>
</comment>
<sequence length="103" mass="11281">MPSAIGTFKRLSENRVEAQFQIDGIDTTFTADVNPAMPPFSSKKDLLKYNSPDDLSETHSYNGTIGPRHYKLSLDNGVTLEGDLDQVIGKGATVDGRGNWVHD</sequence>
<reference evidence="1" key="1">
    <citation type="submission" date="2020-06" db="EMBL/GenBank/DDBJ databases">
        <title>Draft genome sequences of strains closely related to Aspergillus parafelis and Aspergillus hiratsukae.</title>
        <authorList>
            <person name="Dos Santos R.A.C."/>
            <person name="Rivero-Menendez O."/>
            <person name="Steenwyk J.L."/>
            <person name="Mead M.E."/>
            <person name="Goldman G.H."/>
            <person name="Alastruey-Izquierdo A."/>
            <person name="Rokas A."/>
        </authorList>
    </citation>
    <scope>NUCLEOTIDE SEQUENCE</scope>
    <source>
        <strain evidence="1">CNM-CM7691</strain>
    </source>
</reference>
<protein>
    <submittedName>
        <fullName evidence="1">Uncharacterized protein</fullName>
    </submittedName>
</protein>
<dbReference type="AlphaFoldDB" id="A0A8H6V7A2"/>
<gene>
    <name evidence="1" type="ORF">CNMCM7691_000777</name>
</gene>
<organism evidence="1 2">
    <name type="scientific">Aspergillus felis</name>
    <dbReference type="NCBI Taxonomy" id="1287682"/>
    <lineage>
        <taxon>Eukaryota</taxon>
        <taxon>Fungi</taxon>
        <taxon>Dikarya</taxon>
        <taxon>Ascomycota</taxon>
        <taxon>Pezizomycotina</taxon>
        <taxon>Eurotiomycetes</taxon>
        <taxon>Eurotiomycetidae</taxon>
        <taxon>Eurotiales</taxon>
        <taxon>Aspergillaceae</taxon>
        <taxon>Aspergillus</taxon>
        <taxon>Aspergillus subgen. Fumigati</taxon>
    </lineage>
</organism>
<keyword evidence="2" id="KW-1185">Reference proteome</keyword>